<evidence type="ECO:0000256" key="3">
    <source>
        <dbReference type="ARBA" id="ARBA00022475"/>
    </source>
</evidence>
<dbReference type="Gene3D" id="3.40.190.10">
    <property type="entry name" value="Periplasmic binding protein-like II"/>
    <property type="match status" value="1"/>
</dbReference>
<feature type="domain" description="Ionotropic glutamate receptor C-terminal" evidence="10">
    <location>
        <begin position="310"/>
        <end position="489"/>
    </location>
</feature>
<gene>
    <name evidence="12" type="primary">IR64a</name>
</gene>
<protein>
    <submittedName>
        <fullName evidence="12">Ionotropic receptor 64a</fullName>
    </submittedName>
</protein>
<name>A0A5B9GCP3_9NEOP</name>
<dbReference type="SUPFAM" id="SSF53850">
    <property type="entry name" value="Periplasmic binding protein-like II"/>
    <property type="match status" value="1"/>
</dbReference>
<evidence type="ECO:0000259" key="10">
    <source>
        <dbReference type="Pfam" id="PF00060"/>
    </source>
</evidence>
<dbReference type="Pfam" id="PF24576">
    <property type="entry name" value="IR75A_N"/>
    <property type="match status" value="1"/>
</dbReference>
<keyword evidence="4 9" id="KW-0812">Transmembrane</keyword>
<dbReference type="GO" id="GO:0005886">
    <property type="term" value="C:plasma membrane"/>
    <property type="evidence" value="ECO:0007669"/>
    <property type="project" value="UniProtKB-SubCell"/>
</dbReference>
<feature type="domain" description="Ionotropic receptor 75a N-terminal" evidence="11">
    <location>
        <begin position="20"/>
        <end position="163"/>
    </location>
</feature>
<comment type="similarity">
    <text evidence="2">Belongs to the glutamate-gated ion channel (TC 1.A.10.1) family.</text>
</comment>
<feature type="transmembrane region" description="Helical" evidence="9">
    <location>
        <begin position="310"/>
        <end position="330"/>
    </location>
</feature>
<feature type="transmembrane region" description="Helical" evidence="9">
    <location>
        <begin position="562"/>
        <end position="586"/>
    </location>
</feature>
<dbReference type="InterPro" id="IPR001320">
    <property type="entry name" value="Iontro_rcpt_C"/>
</dbReference>
<evidence type="ECO:0000256" key="4">
    <source>
        <dbReference type="ARBA" id="ARBA00022692"/>
    </source>
</evidence>
<keyword evidence="6 9" id="KW-0472">Membrane</keyword>
<dbReference type="AlphaFoldDB" id="A0A5B9GCP3"/>
<organism evidence="12">
    <name type="scientific">Conogethes pinicolalis</name>
    <dbReference type="NCBI Taxonomy" id="1178461"/>
    <lineage>
        <taxon>Eukaryota</taxon>
        <taxon>Metazoa</taxon>
        <taxon>Ecdysozoa</taxon>
        <taxon>Arthropoda</taxon>
        <taxon>Hexapoda</taxon>
        <taxon>Insecta</taxon>
        <taxon>Pterygota</taxon>
        <taxon>Neoptera</taxon>
        <taxon>Endopterygota</taxon>
        <taxon>Lepidoptera</taxon>
        <taxon>Glossata</taxon>
        <taxon>Ditrysia</taxon>
        <taxon>Pyraloidea</taxon>
        <taxon>Crambidae</taxon>
        <taxon>Spilomelinae</taxon>
        <taxon>Conogethes</taxon>
    </lineage>
</organism>
<keyword evidence="3" id="KW-1003">Cell membrane</keyword>
<comment type="subcellular location">
    <subcellularLocation>
        <location evidence="1">Cell membrane</location>
        <topology evidence="1">Multi-pass membrane protein</topology>
    </subcellularLocation>
</comment>
<dbReference type="InterPro" id="IPR057074">
    <property type="entry name" value="IR75A_N"/>
</dbReference>
<dbReference type="EMBL" id="MK458427">
    <property type="protein sequence ID" value="QEE82786.1"/>
    <property type="molecule type" value="mRNA"/>
</dbReference>
<evidence type="ECO:0000256" key="9">
    <source>
        <dbReference type="SAM" id="Phobius"/>
    </source>
</evidence>
<sequence>MALVNFFFNFISVTDIVPTIDILRFKDVNNVYYLNCHNEEIMNHKIFNDNNFQAASLNANLGSIKIPYSYNRMGIMLNTSCSNWTRAFNNVPSNIAFKYQFKWIVFTDDLLKTANILTNYSIDIDSDFTIVVKNKDVYDLYDYYVKNYANETFSIKKVGYWNRILHMNKVHRRDLTGLTIKSPVVVIDKLVQETFEEYLSKPKNYIVDSLHKLKFVALLKYIRDIYNFSYEFQRTNSWGYTRNGTFDGLVGCLQRQESDIGGSPLFFRADRAKVVDYIAETWQTRHCFIMRHPKHPGGFYTIYTRPLTGEVWFCIFCTFTVSGIILFLMLKAKAPEAGDEQTDNSLSLALLFHWSAVCQQGMSVQRNSTSVKILVIFTFIYAVTLYQYYNAMVVSTLLREPPKNVRTLEDLVKSSLRAGAEDVIYVKDYFKRTTDPFAIKLYYKKIAPDHHYNFYSPERGMAMVRQGGFAFHVDTAEAYRIMQKTFNEREICEAHEVLLYPPQNMGFVVKKSSPYKEHFTYGVRRVSEAGLARRLRAVWDAPRPVCVRGPDASVFKVSIREFSAALLALLAGVGASLLVLLAEILVHRCATTRRIAFTQ</sequence>
<dbReference type="PANTHER" id="PTHR42643">
    <property type="entry name" value="IONOTROPIC RECEPTOR 20A-RELATED"/>
    <property type="match status" value="1"/>
</dbReference>
<dbReference type="GO" id="GO:0050906">
    <property type="term" value="P:detection of stimulus involved in sensory perception"/>
    <property type="evidence" value="ECO:0007669"/>
    <property type="project" value="UniProtKB-ARBA"/>
</dbReference>
<evidence type="ECO:0000259" key="11">
    <source>
        <dbReference type="Pfam" id="PF24576"/>
    </source>
</evidence>
<keyword evidence="5 9" id="KW-1133">Transmembrane helix</keyword>
<reference evidence="12" key="1">
    <citation type="submission" date="2019-01" db="EMBL/GenBank/DDBJ databases">
        <title>Antennal transcriptome and differential expression of olfactory genes in the Conogethes pinicolalis (Lepidoptera: Crambidae).</title>
        <authorList>
            <person name="Jing D."/>
            <person name="Zhang T."/>
            <person name="Wang Z."/>
            <person name="He K."/>
            <person name="Bai S."/>
        </authorList>
    </citation>
    <scope>NUCLEOTIDE SEQUENCE</scope>
</reference>
<evidence type="ECO:0000256" key="2">
    <source>
        <dbReference type="ARBA" id="ARBA00008685"/>
    </source>
</evidence>
<dbReference type="Gene3D" id="1.10.287.70">
    <property type="match status" value="1"/>
</dbReference>
<feature type="transmembrane region" description="Helical" evidence="9">
    <location>
        <begin position="371"/>
        <end position="389"/>
    </location>
</feature>
<accession>A0A5B9GCP3</accession>
<evidence type="ECO:0000256" key="7">
    <source>
        <dbReference type="ARBA" id="ARBA00023170"/>
    </source>
</evidence>
<keyword evidence="8" id="KW-0325">Glycoprotein</keyword>
<dbReference type="InterPro" id="IPR052192">
    <property type="entry name" value="Insect_Ionotropic_Sensory_Rcpt"/>
</dbReference>
<evidence type="ECO:0000256" key="8">
    <source>
        <dbReference type="ARBA" id="ARBA00023180"/>
    </source>
</evidence>
<dbReference type="Pfam" id="PF00060">
    <property type="entry name" value="Lig_chan"/>
    <property type="match status" value="1"/>
</dbReference>
<evidence type="ECO:0000256" key="5">
    <source>
        <dbReference type="ARBA" id="ARBA00022989"/>
    </source>
</evidence>
<dbReference type="GO" id="GO:0015276">
    <property type="term" value="F:ligand-gated monoatomic ion channel activity"/>
    <property type="evidence" value="ECO:0007669"/>
    <property type="project" value="InterPro"/>
</dbReference>
<dbReference type="PANTHER" id="PTHR42643:SF33">
    <property type="entry name" value="GLUTAMATE RECEPTOR 2-LIKE PROTEIN"/>
    <property type="match status" value="1"/>
</dbReference>
<evidence type="ECO:0000256" key="6">
    <source>
        <dbReference type="ARBA" id="ARBA00023136"/>
    </source>
</evidence>
<proteinExistence type="evidence at transcript level"/>
<evidence type="ECO:0000256" key="1">
    <source>
        <dbReference type="ARBA" id="ARBA00004651"/>
    </source>
</evidence>
<keyword evidence="7 12" id="KW-0675">Receptor</keyword>
<evidence type="ECO:0000313" key="12">
    <source>
        <dbReference type="EMBL" id="QEE82786.1"/>
    </source>
</evidence>